<dbReference type="PANTHER" id="PTHR47791:SF1">
    <property type="entry name" value="ENDO MANNANASE, GH76 FAMILY (EUROFUNG)"/>
    <property type="match status" value="1"/>
</dbReference>
<evidence type="ECO:0008006" key="4">
    <source>
        <dbReference type="Google" id="ProtNLM"/>
    </source>
</evidence>
<accession>A0A8H5ZCM3</accession>
<comment type="caution">
    <text evidence="2">The sequence shown here is derived from an EMBL/GenBank/DDBJ whole genome shotgun (WGS) entry which is preliminary data.</text>
</comment>
<feature type="signal peptide" evidence="1">
    <location>
        <begin position="1"/>
        <end position="19"/>
    </location>
</feature>
<evidence type="ECO:0000313" key="3">
    <source>
        <dbReference type="Proteomes" id="UP000624244"/>
    </source>
</evidence>
<dbReference type="PANTHER" id="PTHR47791">
    <property type="entry name" value="MEIOTICALLY UP-REGULATED GENE 191 PROTEIN"/>
    <property type="match status" value="1"/>
</dbReference>
<name>A0A8H5ZCM3_COCSA</name>
<proteinExistence type="predicted"/>
<reference evidence="2" key="1">
    <citation type="submission" date="2019-11" db="EMBL/GenBank/DDBJ databases">
        <title>Bipolaris sorokiniana Genome sequencing.</title>
        <authorList>
            <person name="Wang H."/>
        </authorList>
    </citation>
    <scope>NUCLEOTIDE SEQUENCE</scope>
</reference>
<dbReference type="EMBL" id="WNKQ01000015">
    <property type="protein sequence ID" value="KAF5846850.1"/>
    <property type="molecule type" value="Genomic_DNA"/>
</dbReference>
<feature type="chain" id="PRO_5034094579" description="Glycoside hydrolase family 76 protein" evidence="1">
    <location>
        <begin position="20"/>
        <end position="352"/>
    </location>
</feature>
<dbReference type="Pfam" id="PF03663">
    <property type="entry name" value="Glyco_hydro_76"/>
    <property type="match status" value="1"/>
</dbReference>
<dbReference type="InterPro" id="IPR008928">
    <property type="entry name" value="6-hairpin_glycosidase_sf"/>
</dbReference>
<dbReference type="InterPro" id="IPR053169">
    <property type="entry name" value="MUG_Protein"/>
</dbReference>
<keyword evidence="1" id="KW-0732">Signal</keyword>
<dbReference type="SUPFAM" id="SSF48208">
    <property type="entry name" value="Six-hairpin glycosidases"/>
    <property type="match status" value="1"/>
</dbReference>
<evidence type="ECO:0000256" key="1">
    <source>
        <dbReference type="SAM" id="SignalP"/>
    </source>
</evidence>
<dbReference type="InterPro" id="IPR005198">
    <property type="entry name" value="Glyco_hydro_76"/>
</dbReference>
<dbReference type="Proteomes" id="UP000624244">
    <property type="component" value="Unassembled WGS sequence"/>
</dbReference>
<sequence>MRYLRVLLLPVAFLSFTCADFTDDAIASIQTLQKTWYNFDTGLWDDFWWQSGNILEAIAQFGIEDPDFKDVAASIAANTYAKSPDQHGAKQWTNKFYDDMGWWAMAWIASYDLTGDKKYLDSAKSIFQDMTSGWNTPCGGGIWWSEDRDYIAAIANELFLAVAAHLANRCSGQERLDYLNWAEREWEWFSNSGLINSDGLINDGIDPATCKNNGGTTFTYNQGIILAGLSELSRAKSDSSLVDRAYDIFNAVSKHLTDSSGILTEPVSGALDPVASQFKGAFGRGLLTLYQYKPRKEVKQFFLINANAARSARKGDGGVIPGRWQGDSSDGNTCTLASGIDILVAAAYAEKH</sequence>
<protein>
    <recommendedName>
        <fullName evidence="4">Glycoside hydrolase family 76 protein</fullName>
    </recommendedName>
</protein>
<dbReference type="Gene3D" id="1.50.10.20">
    <property type="match status" value="1"/>
</dbReference>
<organism evidence="2 3">
    <name type="scientific">Cochliobolus sativus</name>
    <name type="common">Common root rot and spot blotch fungus</name>
    <name type="synonym">Bipolaris sorokiniana</name>
    <dbReference type="NCBI Taxonomy" id="45130"/>
    <lineage>
        <taxon>Eukaryota</taxon>
        <taxon>Fungi</taxon>
        <taxon>Dikarya</taxon>
        <taxon>Ascomycota</taxon>
        <taxon>Pezizomycotina</taxon>
        <taxon>Dothideomycetes</taxon>
        <taxon>Pleosporomycetidae</taxon>
        <taxon>Pleosporales</taxon>
        <taxon>Pleosporineae</taxon>
        <taxon>Pleosporaceae</taxon>
        <taxon>Bipolaris</taxon>
    </lineage>
</organism>
<evidence type="ECO:0000313" key="2">
    <source>
        <dbReference type="EMBL" id="KAF5846850.1"/>
    </source>
</evidence>
<dbReference type="GO" id="GO:0005975">
    <property type="term" value="P:carbohydrate metabolic process"/>
    <property type="evidence" value="ECO:0007669"/>
    <property type="project" value="InterPro"/>
</dbReference>
<dbReference type="AlphaFoldDB" id="A0A8H5ZCM3"/>
<gene>
    <name evidence="2" type="ORF">GGP41_004849</name>
</gene>